<dbReference type="PANTHER" id="PTHR33563:SF1">
    <property type="entry name" value="3-DEHYDROQUINATE SYNTHASE"/>
    <property type="match status" value="1"/>
</dbReference>
<comment type="caution">
    <text evidence="5">The sequence shown here is derived from an EMBL/GenBank/DDBJ whole genome shotgun (WGS) entry which is preliminary data.</text>
</comment>
<dbReference type="GO" id="GO:0003856">
    <property type="term" value="F:3-dehydroquinate synthase activity"/>
    <property type="evidence" value="ECO:0007669"/>
    <property type="project" value="InterPro"/>
</dbReference>
<keyword evidence="6" id="KW-1185">Reference proteome</keyword>
<evidence type="ECO:0000259" key="3">
    <source>
        <dbReference type="Pfam" id="PF01959"/>
    </source>
</evidence>
<reference evidence="5 6" key="1">
    <citation type="journal article" date="2024" name="Nat. Commun.">
        <title>Phylogenomics reveals the evolutionary origins of lichenization in chlorophyte algae.</title>
        <authorList>
            <person name="Puginier C."/>
            <person name="Libourel C."/>
            <person name="Otte J."/>
            <person name="Skaloud P."/>
            <person name="Haon M."/>
            <person name="Grisel S."/>
            <person name="Petersen M."/>
            <person name="Berrin J.G."/>
            <person name="Delaux P.M."/>
            <person name="Dal Grande F."/>
            <person name="Keller J."/>
        </authorList>
    </citation>
    <scope>NUCLEOTIDE SEQUENCE [LARGE SCALE GENOMIC DNA]</scope>
    <source>
        <strain evidence="5 6">SAG 245.80</strain>
    </source>
</reference>
<gene>
    <name evidence="5" type="ORF">WJX81_007331</name>
</gene>
<keyword evidence="1" id="KW-0028">Amino-acid biosynthesis</keyword>
<evidence type="ECO:0000313" key="5">
    <source>
        <dbReference type="EMBL" id="KAK9826503.1"/>
    </source>
</evidence>
<dbReference type="InterPro" id="IPR002812">
    <property type="entry name" value="DHQS"/>
</dbReference>
<evidence type="ECO:0008006" key="7">
    <source>
        <dbReference type="Google" id="ProtNLM"/>
    </source>
</evidence>
<dbReference type="InterPro" id="IPR030960">
    <property type="entry name" value="DHQS/DOIS_N"/>
</dbReference>
<keyword evidence="2" id="KW-0057">Aromatic amino acid biosynthesis</keyword>
<proteinExistence type="predicted"/>
<evidence type="ECO:0000256" key="1">
    <source>
        <dbReference type="ARBA" id="ARBA00022605"/>
    </source>
</evidence>
<sequence length="383" mass="40274">MHSALTASSHPFATRKVLSSILSLRSWRPRAACQAAPQKFFWVQTDKQEVLTTALESGCSTFVFDAEAVSVAEKWAKLAAFQALLINGAALIKLDGMQVGTVVNVGSGGDLAAACAGAVASTGMTLLDARDWRIIPAENLVAAFQGSAAKLVAVAGSAADARVMLEALEAGTAGALLRTNDPRQVRELATWLEGRAAEAARRLVFERAAVARIKPLGMGDRVCVDLASLLAPGEGLLVGSFARALALVHSECAASAYIASRPFRVNAGPVHAYVALPGGRTGYLAELRSGSEVMVADAGGRTRTALVGRTKCERRPLVLVEAATADGERHSLLLQNAETVRLVGPCWRAVAVSELREGDAIFLLRQAGARHTGIAVQEFVLEK</sequence>
<dbReference type="Pfam" id="PF01959">
    <property type="entry name" value="DHQS"/>
    <property type="match status" value="1"/>
</dbReference>
<dbReference type="GO" id="GO:0008652">
    <property type="term" value="P:amino acid biosynthetic process"/>
    <property type="evidence" value="ECO:0007669"/>
    <property type="project" value="UniProtKB-KW"/>
</dbReference>
<name>A0AAW1QY68_9CHLO</name>
<organism evidence="5 6">
    <name type="scientific">Elliptochloris bilobata</name>
    <dbReference type="NCBI Taxonomy" id="381761"/>
    <lineage>
        <taxon>Eukaryota</taxon>
        <taxon>Viridiplantae</taxon>
        <taxon>Chlorophyta</taxon>
        <taxon>core chlorophytes</taxon>
        <taxon>Trebouxiophyceae</taxon>
        <taxon>Trebouxiophyceae incertae sedis</taxon>
        <taxon>Elliptochloris clade</taxon>
        <taxon>Elliptochloris</taxon>
    </lineage>
</organism>
<dbReference type="Proteomes" id="UP001445335">
    <property type="component" value="Unassembled WGS sequence"/>
</dbReference>
<dbReference type="PIRSF" id="PIRSF006655">
    <property type="entry name" value="DHQ_synth"/>
    <property type="match status" value="1"/>
</dbReference>
<dbReference type="GO" id="GO:0016491">
    <property type="term" value="F:oxidoreductase activity"/>
    <property type="evidence" value="ECO:0007669"/>
    <property type="project" value="InterPro"/>
</dbReference>
<feature type="domain" description="3-dehydroquinate synthase C-terminal" evidence="4">
    <location>
        <begin position="208"/>
        <end position="383"/>
    </location>
</feature>
<dbReference type="InterPro" id="IPR056179">
    <property type="entry name" value="DHQS_C"/>
</dbReference>
<dbReference type="GO" id="GO:0009073">
    <property type="term" value="P:aromatic amino acid family biosynthetic process"/>
    <property type="evidence" value="ECO:0007669"/>
    <property type="project" value="UniProtKB-KW"/>
</dbReference>
<feature type="domain" description="3-dehydroquinate synthase N-terminal" evidence="3">
    <location>
        <begin position="38"/>
        <end position="190"/>
    </location>
</feature>
<dbReference type="Pfam" id="PF26558">
    <property type="entry name" value="DHQS_2nd"/>
    <property type="match status" value="1"/>
</dbReference>
<dbReference type="AlphaFoldDB" id="A0AAW1QY68"/>
<protein>
    <recommendedName>
        <fullName evidence="7">3-dehydroquinate synthase</fullName>
    </recommendedName>
</protein>
<evidence type="ECO:0000313" key="6">
    <source>
        <dbReference type="Proteomes" id="UP001445335"/>
    </source>
</evidence>
<dbReference type="PANTHER" id="PTHR33563">
    <property type="match status" value="1"/>
</dbReference>
<evidence type="ECO:0000256" key="2">
    <source>
        <dbReference type="ARBA" id="ARBA00023141"/>
    </source>
</evidence>
<accession>A0AAW1QY68</accession>
<evidence type="ECO:0000259" key="4">
    <source>
        <dbReference type="Pfam" id="PF26558"/>
    </source>
</evidence>
<dbReference type="EMBL" id="JALJOU010000064">
    <property type="protein sequence ID" value="KAK9826503.1"/>
    <property type="molecule type" value="Genomic_DNA"/>
</dbReference>